<dbReference type="HOGENOM" id="CLU_000384_33_7_1"/>
<comment type="subcellular location">
    <subcellularLocation>
        <location evidence="1">Mitochondrion</location>
    </subcellularLocation>
</comment>
<dbReference type="SUPFAM" id="SSF56672">
    <property type="entry name" value="DNA/RNA polymerases"/>
    <property type="match status" value="1"/>
</dbReference>
<proteinExistence type="predicted"/>
<dbReference type="GeneID" id="20828034"/>
<evidence type="ECO:0000256" key="2">
    <source>
        <dbReference type="ARBA" id="ARBA00023128"/>
    </source>
</evidence>
<feature type="domain" description="Reverse transcriptase" evidence="3">
    <location>
        <begin position="2"/>
        <end position="68"/>
    </location>
</feature>
<protein>
    <recommendedName>
        <fullName evidence="3">Reverse transcriptase domain-containing protein</fullName>
    </recommendedName>
</protein>
<dbReference type="GO" id="GO:0005739">
    <property type="term" value="C:mitochondrion"/>
    <property type="evidence" value="ECO:0007669"/>
    <property type="project" value="UniProtKB-SubCell"/>
</dbReference>
<gene>
    <name evidence="4" type="ORF">NEUTE1DRAFT_46357</name>
</gene>
<organism evidence="4 5">
    <name type="scientific">Neurospora tetrasperma (strain FGSC 2508 / ATCC MYA-4615 / P0657)</name>
    <dbReference type="NCBI Taxonomy" id="510951"/>
    <lineage>
        <taxon>Eukaryota</taxon>
        <taxon>Fungi</taxon>
        <taxon>Dikarya</taxon>
        <taxon>Ascomycota</taxon>
        <taxon>Pezizomycotina</taxon>
        <taxon>Sordariomycetes</taxon>
        <taxon>Sordariomycetidae</taxon>
        <taxon>Sordariales</taxon>
        <taxon>Sordariaceae</taxon>
        <taxon>Neurospora</taxon>
    </lineage>
</organism>
<sequence length="74" mass="9016">YINNILYNILNIYTITYFNNILIYFKNKAEYITYVRIVFERFRDAGLYLNPNKYKFAVKKVKYFSFIIYASIGI</sequence>
<dbReference type="RefSeq" id="XP_009852724.1">
    <property type="nucleotide sequence ID" value="XM_009854422.1"/>
</dbReference>
<dbReference type="EMBL" id="GL891306">
    <property type="protein sequence ID" value="EGO55515.1"/>
    <property type="molecule type" value="Genomic_DNA"/>
</dbReference>
<dbReference type="VEuPathDB" id="FungiDB:NEUTE1DRAFT_46357"/>
<evidence type="ECO:0000259" key="3">
    <source>
        <dbReference type="Pfam" id="PF00078"/>
    </source>
</evidence>
<dbReference type="InterPro" id="IPR000477">
    <property type="entry name" value="RT_dom"/>
</dbReference>
<keyword evidence="2" id="KW-0496">Mitochondrion</keyword>
<dbReference type="Gene3D" id="3.30.70.270">
    <property type="match status" value="1"/>
</dbReference>
<accession>F8MU33</accession>
<dbReference type="AlphaFoldDB" id="F8MU33"/>
<reference evidence="5" key="1">
    <citation type="journal article" date="2011" name="Genetics">
        <title>Massive changes in genome architecture accompany the transition to self-fertility in the filamentous fungus Neurospora tetrasperma.</title>
        <authorList>
            <person name="Ellison C.E."/>
            <person name="Stajich J.E."/>
            <person name="Jacobson D.J."/>
            <person name="Natvig D.O."/>
            <person name="Lapidus A."/>
            <person name="Foster B."/>
            <person name="Aerts A."/>
            <person name="Riley R."/>
            <person name="Lindquist E.A."/>
            <person name="Grigoriev I.V."/>
            <person name="Taylor J.W."/>
        </authorList>
    </citation>
    <scope>NUCLEOTIDE SEQUENCE [LARGE SCALE GENOMIC DNA]</scope>
    <source>
        <strain evidence="5">FGSC 2508 / P0657</strain>
    </source>
</reference>
<keyword evidence="5" id="KW-1185">Reference proteome</keyword>
<evidence type="ECO:0000256" key="1">
    <source>
        <dbReference type="ARBA" id="ARBA00004173"/>
    </source>
</evidence>
<dbReference type="Proteomes" id="UP000008065">
    <property type="component" value="Unassembled WGS sequence"/>
</dbReference>
<evidence type="ECO:0000313" key="5">
    <source>
        <dbReference type="Proteomes" id="UP000008065"/>
    </source>
</evidence>
<feature type="non-terminal residue" evidence="4">
    <location>
        <position position="1"/>
    </location>
</feature>
<name>F8MU33_NEUT8</name>
<dbReference type="KEGG" id="nte:NEUTE1DRAFT46357"/>
<dbReference type="InterPro" id="IPR043128">
    <property type="entry name" value="Rev_trsase/Diguanyl_cyclase"/>
</dbReference>
<dbReference type="InterPro" id="IPR043502">
    <property type="entry name" value="DNA/RNA_pol_sf"/>
</dbReference>
<dbReference type="Pfam" id="PF00078">
    <property type="entry name" value="RVT_1"/>
    <property type="match status" value="1"/>
</dbReference>
<evidence type="ECO:0000313" key="4">
    <source>
        <dbReference type="EMBL" id="EGO55515.1"/>
    </source>
</evidence>